<accession>A0ABQ7GFM7</accession>
<dbReference type="InterPro" id="IPR016024">
    <property type="entry name" value="ARM-type_fold"/>
</dbReference>
<dbReference type="SMART" id="SM01349">
    <property type="entry name" value="TOG"/>
    <property type="match status" value="1"/>
</dbReference>
<keyword evidence="3" id="KW-1185">Reference proteome</keyword>
<dbReference type="InterPro" id="IPR011989">
    <property type="entry name" value="ARM-like"/>
</dbReference>
<dbReference type="SUPFAM" id="SSF48371">
    <property type="entry name" value="ARM repeat"/>
    <property type="match status" value="1"/>
</dbReference>
<reference evidence="2" key="1">
    <citation type="submission" date="2017-08" db="EMBL/GenBank/DDBJ databases">
        <authorList>
            <person name="Polle J.E."/>
            <person name="Barry K."/>
            <person name="Cushman J."/>
            <person name="Schmutz J."/>
            <person name="Tran D."/>
            <person name="Hathwaick L.T."/>
            <person name="Yim W.C."/>
            <person name="Jenkins J."/>
            <person name="Mckie-Krisberg Z.M."/>
            <person name="Prochnik S."/>
            <person name="Lindquist E."/>
            <person name="Dockter R.B."/>
            <person name="Adam C."/>
            <person name="Molina H."/>
            <person name="Bunkerborg J."/>
            <person name="Jin E."/>
            <person name="Buchheim M."/>
            <person name="Magnuson J."/>
        </authorList>
    </citation>
    <scope>NUCLEOTIDE SEQUENCE</scope>
    <source>
        <strain evidence="2">CCAP 19/18</strain>
    </source>
</reference>
<evidence type="ECO:0000313" key="3">
    <source>
        <dbReference type="Proteomes" id="UP000815325"/>
    </source>
</evidence>
<feature type="domain" description="TOG" evidence="1">
    <location>
        <begin position="1"/>
        <end position="217"/>
    </location>
</feature>
<organism evidence="2 3">
    <name type="scientific">Dunaliella salina</name>
    <name type="common">Green alga</name>
    <name type="synonym">Protococcus salinus</name>
    <dbReference type="NCBI Taxonomy" id="3046"/>
    <lineage>
        <taxon>Eukaryota</taxon>
        <taxon>Viridiplantae</taxon>
        <taxon>Chlorophyta</taxon>
        <taxon>core chlorophytes</taxon>
        <taxon>Chlorophyceae</taxon>
        <taxon>CS clade</taxon>
        <taxon>Chlamydomonadales</taxon>
        <taxon>Dunaliellaceae</taxon>
        <taxon>Dunaliella</taxon>
    </lineage>
</organism>
<dbReference type="Proteomes" id="UP000815325">
    <property type="component" value="Unassembled WGS sequence"/>
</dbReference>
<proteinExistence type="predicted"/>
<name>A0ABQ7GFM7_DUNSA</name>
<evidence type="ECO:0000313" key="2">
    <source>
        <dbReference type="EMBL" id="KAF5833410.1"/>
    </source>
</evidence>
<dbReference type="Gene3D" id="1.25.10.10">
    <property type="entry name" value="Leucine-rich Repeat Variant"/>
    <property type="match status" value="1"/>
</dbReference>
<gene>
    <name evidence="2" type="ORF">DUNSADRAFT_10279</name>
</gene>
<comment type="caution">
    <text evidence="2">The sequence shown here is derived from an EMBL/GenBank/DDBJ whole genome shotgun (WGS) entry which is preliminary data.</text>
</comment>
<protein>
    <submittedName>
        <fullName evidence="2">Armadillo-type protein</fullName>
    </submittedName>
</protein>
<dbReference type="EMBL" id="MU069812">
    <property type="protein sequence ID" value="KAF5833410.1"/>
    <property type="molecule type" value="Genomic_DNA"/>
</dbReference>
<sequence length="368" mass="39591">MEVEFGFVPKQVVSDLQDIGNWKSRASAIDNLHKALHDVGDKTQLLPGLPRFVAFLVTLVADPNFKIAISSMQILCDLVAIVGPDIEPHLRSIIPNLLEKFTDSKALVRSANFKVLRNLVHASQPKHLVDLLGAGMTHSNWRVREEVINTLIMVMLLPGSRDGLNYAGIFRLLSMAVADPKERVKAVGLEGMAVLARCTGRSEVSSLLAQGGVGLGSEACAQVNSRLANPDLPSLGADGVVQHIMEPGPDTLDSISSDLPPTRRMGLAPLQQAQPRPFPLHQLPLPQPLQPPMQQQGVQQLPLVMSLQHGKLPWQAPAMPRPRLRPEAVTVKHVGLEGTAGSPGTLGNNGGAQTRDPLISHLVLVPAC</sequence>
<dbReference type="InterPro" id="IPR034085">
    <property type="entry name" value="TOG"/>
</dbReference>
<evidence type="ECO:0000259" key="1">
    <source>
        <dbReference type="SMART" id="SM01349"/>
    </source>
</evidence>
<dbReference type="Pfam" id="PF21040">
    <property type="entry name" value="CEP104-like_TOG"/>
    <property type="match status" value="1"/>
</dbReference>